<name>A0A0E9N1E0_9BACT</name>
<dbReference type="Proteomes" id="UP000033121">
    <property type="component" value="Unassembled WGS sequence"/>
</dbReference>
<feature type="transmembrane region" description="Helical" evidence="1">
    <location>
        <begin position="49"/>
        <end position="64"/>
    </location>
</feature>
<evidence type="ECO:0000313" key="3">
    <source>
        <dbReference type="Proteomes" id="UP000033121"/>
    </source>
</evidence>
<keyword evidence="3" id="KW-1185">Reference proteome</keyword>
<organism evidence="2 3">
    <name type="scientific">Flavihumibacter petaseus NBRC 106054</name>
    <dbReference type="NCBI Taxonomy" id="1220578"/>
    <lineage>
        <taxon>Bacteria</taxon>
        <taxon>Pseudomonadati</taxon>
        <taxon>Bacteroidota</taxon>
        <taxon>Chitinophagia</taxon>
        <taxon>Chitinophagales</taxon>
        <taxon>Chitinophagaceae</taxon>
        <taxon>Flavihumibacter</taxon>
    </lineage>
</organism>
<dbReference type="AlphaFoldDB" id="A0A0E9N1E0"/>
<keyword evidence="1" id="KW-0812">Transmembrane</keyword>
<gene>
    <name evidence="2" type="ORF">FPE01S_02_06840</name>
</gene>
<evidence type="ECO:0000256" key="1">
    <source>
        <dbReference type="SAM" id="Phobius"/>
    </source>
</evidence>
<keyword evidence="1" id="KW-1133">Transmembrane helix</keyword>
<evidence type="ECO:0000313" key="2">
    <source>
        <dbReference type="EMBL" id="GAO43578.1"/>
    </source>
</evidence>
<accession>A0A0E9N1E0</accession>
<keyword evidence="1" id="KW-0472">Membrane</keyword>
<dbReference type="EMBL" id="BBWV01000002">
    <property type="protein sequence ID" value="GAO43578.1"/>
    <property type="molecule type" value="Genomic_DNA"/>
</dbReference>
<proteinExistence type="predicted"/>
<sequence length="69" mass="8083">MFNFLAEVIFGTIFQILLAWPVAIVRWLISGRREKFTTWFKANERDSDYFIGIAILIIIVVIFADKTDQ</sequence>
<comment type="caution">
    <text evidence="2">The sequence shown here is derived from an EMBL/GenBank/DDBJ whole genome shotgun (WGS) entry which is preliminary data.</text>
</comment>
<reference evidence="2 3" key="1">
    <citation type="submission" date="2015-04" db="EMBL/GenBank/DDBJ databases">
        <title>Whole genome shotgun sequence of Flavihumibacter petaseus NBRC 106054.</title>
        <authorList>
            <person name="Miyazawa S."/>
            <person name="Hosoyama A."/>
            <person name="Hashimoto M."/>
            <person name="Noguchi M."/>
            <person name="Tsuchikane K."/>
            <person name="Ohji S."/>
            <person name="Yamazoe A."/>
            <person name="Ichikawa N."/>
            <person name="Kimura A."/>
            <person name="Fujita N."/>
        </authorList>
    </citation>
    <scope>NUCLEOTIDE SEQUENCE [LARGE SCALE GENOMIC DNA]</scope>
    <source>
        <strain evidence="2 3">NBRC 106054</strain>
    </source>
</reference>
<dbReference type="STRING" id="1220578.FPE01S_02_06840"/>
<feature type="transmembrane region" description="Helical" evidence="1">
    <location>
        <begin position="6"/>
        <end position="29"/>
    </location>
</feature>
<protein>
    <submittedName>
        <fullName evidence="2">Uncharacterized protein</fullName>
    </submittedName>
</protein>